<dbReference type="Pfam" id="PF02536">
    <property type="entry name" value="mTERF"/>
    <property type="match status" value="1"/>
</dbReference>
<evidence type="ECO:0000313" key="4">
    <source>
        <dbReference type="EMBL" id="PNH03552.1"/>
    </source>
</evidence>
<keyword evidence="5" id="KW-1185">Reference proteome</keyword>
<dbReference type="Proteomes" id="UP000236333">
    <property type="component" value="Unassembled WGS sequence"/>
</dbReference>
<dbReference type="GO" id="GO:0003676">
    <property type="term" value="F:nucleic acid binding"/>
    <property type="evidence" value="ECO:0007669"/>
    <property type="project" value="InterPro"/>
</dbReference>
<dbReference type="InterPro" id="IPR003690">
    <property type="entry name" value="MTERF"/>
</dbReference>
<dbReference type="EMBL" id="PGGS01000490">
    <property type="protein sequence ID" value="PNH03552.1"/>
    <property type="molecule type" value="Genomic_DNA"/>
</dbReference>
<dbReference type="PANTHER" id="PTHR13068:SF112">
    <property type="entry name" value="TRANSCRIPTION TERMINATION FACTOR 3, MITOCHONDRIAL"/>
    <property type="match status" value="1"/>
</dbReference>
<dbReference type="PANTHER" id="PTHR13068">
    <property type="entry name" value="CGI-12 PROTEIN-RELATED"/>
    <property type="match status" value="1"/>
</dbReference>
<keyword evidence="2" id="KW-0805">Transcription regulation</keyword>
<dbReference type="OrthoDB" id="637682at2759"/>
<accession>A0A2J7ZTG9</accession>
<comment type="caution">
    <text evidence="4">The sequence shown here is derived from an EMBL/GenBank/DDBJ whole genome shotgun (WGS) entry which is preliminary data.</text>
</comment>
<proteinExistence type="inferred from homology"/>
<reference evidence="4 5" key="1">
    <citation type="journal article" date="2017" name="Mol. Biol. Evol.">
        <title>The 4-celled Tetrabaena socialis nuclear genome reveals the essential components for genetic control of cell number at the origin of multicellularity in the volvocine lineage.</title>
        <authorList>
            <person name="Featherston J."/>
            <person name="Arakaki Y."/>
            <person name="Hanschen E.R."/>
            <person name="Ferris P.J."/>
            <person name="Michod R.E."/>
            <person name="Olson B.J.S.C."/>
            <person name="Nozaki H."/>
            <person name="Durand P.M."/>
        </authorList>
    </citation>
    <scope>NUCLEOTIDE SEQUENCE [LARGE SCALE GENOMIC DNA]</scope>
    <source>
        <strain evidence="4 5">NIES-571</strain>
    </source>
</reference>
<evidence type="ECO:0000256" key="2">
    <source>
        <dbReference type="ARBA" id="ARBA00022472"/>
    </source>
</evidence>
<dbReference type="AlphaFoldDB" id="A0A2J7ZTG9"/>
<evidence type="ECO:0008006" key="6">
    <source>
        <dbReference type="Google" id="ProtNLM"/>
    </source>
</evidence>
<name>A0A2J7ZTG9_9CHLO</name>
<dbReference type="InterPro" id="IPR038538">
    <property type="entry name" value="MTERF_sf"/>
</dbReference>
<keyword evidence="2" id="KW-0806">Transcription termination</keyword>
<organism evidence="4 5">
    <name type="scientific">Tetrabaena socialis</name>
    <dbReference type="NCBI Taxonomy" id="47790"/>
    <lineage>
        <taxon>Eukaryota</taxon>
        <taxon>Viridiplantae</taxon>
        <taxon>Chlorophyta</taxon>
        <taxon>core chlorophytes</taxon>
        <taxon>Chlorophyceae</taxon>
        <taxon>CS clade</taxon>
        <taxon>Chlamydomonadales</taxon>
        <taxon>Tetrabaenaceae</taxon>
        <taxon>Tetrabaena</taxon>
    </lineage>
</organism>
<protein>
    <recommendedName>
        <fullName evidence="6">mTERF domain-containing protein 1, mitochondrial</fullName>
    </recommendedName>
</protein>
<gene>
    <name evidence="4" type="ORF">TSOC_010375</name>
</gene>
<dbReference type="SMART" id="SM00733">
    <property type="entry name" value="Mterf"/>
    <property type="match status" value="4"/>
</dbReference>
<keyword evidence="2" id="KW-0804">Transcription</keyword>
<evidence type="ECO:0000256" key="3">
    <source>
        <dbReference type="ARBA" id="ARBA00022946"/>
    </source>
</evidence>
<dbReference type="Gene3D" id="1.25.70.10">
    <property type="entry name" value="Transcription termination factor 3, mitochondrial"/>
    <property type="match status" value="1"/>
</dbReference>
<keyword evidence="3" id="KW-0809">Transit peptide</keyword>
<dbReference type="GO" id="GO:0006353">
    <property type="term" value="P:DNA-templated transcription termination"/>
    <property type="evidence" value="ECO:0007669"/>
    <property type="project" value="UniProtKB-KW"/>
</dbReference>
<evidence type="ECO:0000256" key="1">
    <source>
        <dbReference type="ARBA" id="ARBA00007692"/>
    </source>
</evidence>
<comment type="similarity">
    <text evidence="1">Belongs to the mTERF family.</text>
</comment>
<evidence type="ECO:0000313" key="5">
    <source>
        <dbReference type="Proteomes" id="UP000236333"/>
    </source>
</evidence>
<sequence>MHSFSAQQRTACCGRASTSGRGLAPRPSHCSRVLRTVCAAAPALEHLGSPATRRAFLSVGVNGDDLIRATRMEPKLLTYAPERVHAIVGLLLDLGLTGSDLGRVLLRYPQAFQLPLETHAQPVVDFLREDMRLEPADVRALVTRFPFILGMNVKGQLRPQLAYLSSLGVPAESMPELVLSRPLVLGPGIETVITFLRRNGVARNQMHRLLRSYPLDYRVHFKNFSAAAPGSSSSGGRTRGLDSL</sequence>